<evidence type="ECO:0000313" key="1">
    <source>
        <dbReference type="EMBL" id="GAU92408.1"/>
    </source>
</evidence>
<accession>A0A1D1V1S2</accession>
<dbReference type="EMBL" id="BDGG01000002">
    <property type="protein sequence ID" value="GAU92408.1"/>
    <property type="molecule type" value="Genomic_DNA"/>
</dbReference>
<name>A0A1D1V1S2_RAMVA</name>
<comment type="caution">
    <text evidence="1">The sequence shown here is derived from an EMBL/GenBank/DDBJ whole genome shotgun (WGS) entry which is preliminary data.</text>
</comment>
<reference evidence="1 2" key="1">
    <citation type="journal article" date="2016" name="Nat. Commun.">
        <title>Extremotolerant tardigrade genome and improved radiotolerance of human cultured cells by tardigrade-unique protein.</title>
        <authorList>
            <person name="Hashimoto T."/>
            <person name="Horikawa D.D."/>
            <person name="Saito Y."/>
            <person name="Kuwahara H."/>
            <person name="Kozuka-Hata H."/>
            <person name="Shin-I T."/>
            <person name="Minakuchi Y."/>
            <person name="Ohishi K."/>
            <person name="Motoyama A."/>
            <person name="Aizu T."/>
            <person name="Enomoto A."/>
            <person name="Kondo K."/>
            <person name="Tanaka S."/>
            <person name="Hara Y."/>
            <person name="Koshikawa S."/>
            <person name="Sagara H."/>
            <person name="Miura T."/>
            <person name="Yokobori S."/>
            <person name="Miyagawa K."/>
            <person name="Suzuki Y."/>
            <person name="Kubo T."/>
            <person name="Oyama M."/>
            <person name="Kohara Y."/>
            <person name="Fujiyama A."/>
            <person name="Arakawa K."/>
            <person name="Katayama T."/>
            <person name="Toyoda A."/>
            <person name="Kunieda T."/>
        </authorList>
    </citation>
    <scope>NUCLEOTIDE SEQUENCE [LARGE SCALE GENOMIC DNA]</scope>
    <source>
        <strain evidence="1 2">YOKOZUNA-1</strain>
    </source>
</reference>
<protein>
    <submittedName>
        <fullName evidence="1">Uncharacterized protein</fullName>
    </submittedName>
</protein>
<sequence>MCSKFWCSYVFAVSDALDLTSTLCGNRLLEFLGLNQWNSENIDISLRYDTIYRKYGIGKIMYRNIDIE</sequence>
<proteinExistence type="predicted"/>
<keyword evidence="2" id="KW-1185">Reference proteome</keyword>
<evidence type="ECO:0000313" key="2">
    <source>
        <dbReference type="Proteomes" id="UP000186922"/>
    </source>
</evidence>
<organism evidence="1 2">
    <name type="scientific">Ramazzottius varieornatus</name>
    <name type="common">Water bear</name>
    <name type="synonym">Tardigrade</name>
    <dbReference type="NCBI Taxonomy" id="947166"/>
    <lineage>
        <taxon>Eukaryota</taxon>
        <taxon>Metazoa</taxon>
        <taxon>Ecdysozoa</taxon>
        <taxon>Tardigrada</taxon>
        <taxon>Eutardigrada</taxon>
        <taxon>Parachela</taxon>
        <taxon>Hypsibioidea</taxon>
        <taxon>Ramazzottiidae</taxon>
        <taxon>Ramazzottius</taxon>
    </lineage>
</organism>
<dbReference type="Proteomes" id="UP000186922">
    <property type="component" value="Unassembled WGS sequence"/>
</dbReference>
<dbReference type="AlphaFoldDB" id="A0A1D1V1S2"/>
<gene>
    <name evidence="1" type="primary">RvY_04491-1</name>
    <name evidence="1" type="synonym">RvY_04491.1</name>
    <name evidence="1" type="ORF">RvY_04491</name>
</gene>